<evidence type="ECO:0000256" key="9">
    <source>
        <dbReference type="ARBA" id="ARBA00023237"/>
    </source>
</evidence>
<evidence type="ECO:0000256" key="6">
    <source>
        <dbReference type="ARBA" id="ARBA00023004"/>
    </source>
</evidence>
<dbReference type="InterPro" id="IPR036942">
    <property type="entry name" value="Beta-barrel_TonB_sf"/>
</dbReference>
<dbReference type="InterPro" id="IPR011662">
    <property type="entry name" value="Secretin/TonB_short_N"/>
</dbReference>
<dbReference type="OrthoDB" id="600887at2"/>
<dbReference type="InterPro" id="IPR039426">
    <property type="entry name" value="TonB-dep_rcpt-like"/>
</dbReference>
<dbReference type="InterPro" id="IPR008969">
    <property type="entry name" value="CarboxyPept-like_regulatory"/>
</dbReference>
<dbReference type="SUPFAM" id="SSF56935">
    <property type="entry name" value="Porins"/>
    <property type="match status" value="1"/>
</dbReference>
<comment type="caution">
    <text evidence="13">The sequence shown here is derived from an EMBL/GenBank/DDBJ whole genome shotgun (WGS) entry which is preliminary data.</text>
</comment>
<reference evidence="13 14" key="1">
    <citation type="submission" date="2016-07" db="EMBL/GenBank/DDBJ databases">
        <title>Genomic analysis of zinc-resistant bacterium Mucilaginibacter pedocola TBZ30.</title>
        <authorList>
            <person name="Huang J."/>
            <person name="Tang J."/>
        </authorList>
    </citation>
    <scope>NUCLEOTIDE SEQUENCE [LARGE SCALE GENOMIC DNA]</scope>
    <source>
        <strain evidence="13 14">TBZ30</strain>
    </source>
</reference>
<dbReference type="NCBIfam" id="TIGR04056">
    <property type="entry name" value="OMP_RagA_SusC"/>
    <property type="match status" value="1"/>
</dbReference>
<keyword evidence="5 10" id="KW-0812">Transmembrane</keyword>
<organism evidence="13 14">
    <name type="scientific">Mucilaginibacter pedocola</name>
    <dbReference type="NCBI Taxonomy" id="1792845"/>
    <lineage>
        <taxon>Bacteria</taxon>
        <taxon>Pseudomonadati</taxon>
        <taxon>Bacteroidota</taxon>
        <taxon>Sphingobacteriia</taxon>
        <taxon>Sphingobacteriales</taxon>
        <taxon>Sphingobacteriaceae</taxon>
        <taxon>Mucilaginibacter</taxon>
    </lineage>
</organism>
<keyword evidence="14" id="KW-1185">Reference proteome</keyword>
<keyword evidence="4" id="KW-0410">Iron transport</keyword>
<keyword evidence="9 10" id="KW-0998">Cell outer membrane</keyword>
<dbReference type="Pfam" id="PF07715">
    <property type="entry name" value="Plug"/>
    <property type="match status" value="1"/>
</dbReference>
<dbReference type="Pfam" id="PF00593">
    <property type="entry name" value="TonB_dep_Rec_b-barrel"/>
    <property type="match status" value="1"/>
</dbReference>
<proteinExistence type="inferred from homology"/>
<evidence type="ECO:0000256" key="4">
    <source>
        <dbReference type="ARBA" id="ARBA00022496"/>
    </source>
</evidence>
<gene>
    <name evidence="13" type="ORF">BC343_13010</name>
</gene>
<protein>
    <submittedName>
        <fullName evidence="13">SusC/RagA family TonB-linked outer membrane protein</fullName>
    </submittedName>
</protein>
<evidence type="ECO:0000256" key="1">
    <source>
        <dbReference type="ARBA" id="ARBA00004571"/>
    </source>
</evidence>
<dbReference type="NCBIfam" id="TIGR04057">
    <property type="entry name" value="SusC_RagA_signa"/>
    <property type="match status" value="1"/>
</dbReference>
<evidence type="ECO:0000256" key="11">
    <source>
        <dbReference type="RuleBase" id="RU003357"/>
    </source>
</evidence>
<dbReference type="Proteomes" id="UP000189739">
    <property type="component" value="Unassembled WGS sequence"/>
</dbReference>
<dbReference type="Pfam" id="PF13715">
    <property type="entry name" value="CarbopepD_reg_2"/>
    <property type="match status" value="1"/>
</dbReference>
<evidence type="ECO:0000256" key="10">
    <source>
        <dbReference type="PROSITE-ProRule" id="PRU01360"/>
    </source>
</evidence>
<feature type="domain" description="Secretin/TonB short N-terminal" evidence="12">
    <location>
        <begin position="39"/>
        <end position="90"/>
    </location>
</feature>
<dbReference type="AlphaFoldDB" id="A0A1S9PAB0"/>
<dbReference type="Gene3D" id="2.40.170.20">
    <property type="entry name" value="TonB-dependent receptor, beta-barrel domain"/>
    <property type="match status" value="1"/>
</dbReference>
<dbReference type="InterPro" id="IPR037066">
    <property type="entry name" value="Plug_dom_sf"/>
</dbReference>
<evidence type="ECO:0000256" key="8">
    <source>
        <dbReference type="ARBA" id="ARBA00023136"/>
    </source>
</evidence>
<dbReference type="GO" id="GO:0006826">
    <property type="term" value="P:iron ion transport"/>
    <property type="evidence" value="ECO:0007669"/>
    <property type="project" value="UniProtKB-KW"/>
</dbReference>
<keyword evidence="2 10" id="KW-0813">Transport</keyword>
<keyword evidence="3 10" id="KW-1134">Transmembrane beta strand</keyword>
<keyword evidence="7 11" id="KW-0798">TonB box</keyword>
<name>A0A1S9PAB0_9SPHI</name>
<dbReference type="EMBL" id="MBTF01000035">
    <property type="protein sequence ID" value="OOQ57910.1"/>
    <property type="molecule type" value="Genomic_DNA"/>
</dbReference>
<keyword evidence="8 10" id="KW-0472">Membrane</keyword>
<dbReference type="RefSeq" id="WP_143822327.1">
    <property type="nucleotide sequence ID" value="NZ_MBTF01000035.1"/>
</dbReference>
<dbReference type="Gene3D" id="2.170.130.10">
    <property type="entry name" value="TonB-dependent receptor, plug domain"/>
    <property type="match status" value="1"/>
</dbReference>
<dbReference type="InterPro" id="IPR023996">
    <property type="entry name" value="TonB-dep_OMP_SusC/RagA"/>
</dbReference>
<dbReference type="SUPFAM" id="SSF49464">
    <property type="entry name" value="Carboxypeptidase regulatory domain-like"/>
    <property type="match status" value="1"/>
</dbReference>
<dbReference type="InterPro" id="IPR012910">
    <property type="entry name" value="Plug_dom"/>
</dbReference>
<comment type="subcellular location">
    <subcellularLocation>
        <location evidence="1 10">Cell outer membrane</location>
        <topology evidence="1 10">Multi-pass membrane protein</topology>
    </subcellularLocation>
</comment>
<dbReference type="InterPro" id="IPR000531">
    <property type="entry name" value="Beta-barrel_TonB"/>
</dbReference>
<dbReference type="InterPro" id="IPR023997">
    <property type="entry name" value="TonB-dep_OMP_SusC/RagA_CS"/>
</dbReference>
<dbReference type="STRING" id="1792845.BC343_13010"/>
<evidence type="ECO:0000256" key="2">
    <source>
        <dbReference type="ARBA" id="ARBA00022448"/>
    </source>
</evidence>
<evidence type="ECO:0000313" key="14">
    <source>
        <dbReference type="Proteomes" id="UP000189739"/>
    </source>
</evidence>
<keyword evidence="6" id="KW-0408">Iron</keyword>
<sequence length="1093" mass="120804">MLTALLQVHASSYAQRITLNAKDASLQKVFKTIRQQSQYGFYYDESVLKEAKPVTINVNDEPIGPVLDKIFRDQPVTYVIQQNTIVVKRRDAEPAQELRPVSPADITISGKVTDANNIPLPGVSVSVKGTTRGVMTKPDGTFSLAVPDTKQTLVFSYIGFETKEVPASASSFNIILTETRSALNEVVVVGYGVQKKVNLTGAISTVDMKKQENAPLTNASQLLQGVEGVYVNQAGGQPGRDVATVRIRGVGTLNNSNPLVLVNGIEFALENVNPADIESVSVLKDAASASIYGSRAANGVILITTKGGKKDKFSVDYDYYTGNQYVNYLPDFVKDPIQFMELRNQAQKNEGKAVVDYSDALIAEYKAGMLTDKNVYPNNDWLDIMFNPGNMQNHDVRFSAGTDKLTYALSLNYLSQDGVLRGTNSKRYALTYNTTAQVSSRLKIGAYLNASYKDINEPVAGVANLMEMTFKAQAFHPTYLPDGRYANTFIRTPGHNIFRNPLALADEGKNNSKIQQVLLNIFAEYKLPFNITYKINGAVNKGDNFISQFVPEIYTYQVKTGETQLIPYDGQGQRGTRQTNPGSLNTTLFNTLNWEGNIGDKHNLKALAGYSRESFSNRSFFARNEGYLGNTLYELNAGSSNPAVGGTSASSKLSSFFGRLNYIFNEKYLAEANFRYDGSSRFAQGRQWGFFPSFSLGWRINKEAFMQNIHWIDDLKLRGSVGQLGNQNIDLFRYVNLVTLGRDYPFGTTVSSGAAVTAYNDPTITWETTTITNIGLDATLFNSTLNFTAEVFKKRTTDILNAVTIPDQIGALTGPIQNIGTVDNTGVELNLGYNGKIKEFQFGISGGITYVKNKVVDLKGGVIYNGRNIITEGYPINSYYLINAAGIFQNTAEIASSPFQNINTKPGYLKYKDVNGDNAISEADRTIQGSNIPKLTYQFNVNLSYKRLSLNTFFQGVGTVYTYTENIGAQPFWFGTSVTKEWVTDSWTPTNTGARLPIVTTVEGSQTENYRSSTFWLKNAAYLRMKNIQLNYALPERWVNKIGIKKAKIFANGQNLLTFTPLKGFDPEKNLTGSTFYEFPTVKTFTAGINVSL</sequence>
<dbReference type="PROSITE" id="PS52016">
    <property type="entry name" value="TONB_DEPENDENT_REC_3"/>
    <property type="match status" value="1"/>
</dbReference>
<evidence type="ECO:0000256" key="7">
    <source>
        <dbReference type="ARBA" id="ARBA00023077"/>
    </source>
</evidence>
<dbReference type="FunFam" id="2.170.130.10:FF:000003">
    <property type="entry name" value="SusC/RagA family TonB-linked outer membrane protein"/>
    <property type="match status" value="1"/>
</dbReference>
<evidence type="ECO:0000256" key="3">
    <source>
        <dbReference type="ARBA" id="ARBA00022452"/>
    </source>
</evidence>
<evidence type="ECO:0000259" key="12">
    <source>
        <dbReference type="SMART" id="SM00965"/>
    </source>
</evidence>
<comment type="similarity">
    <text evidence="10 11">Belongs to the TonB-dependent receptor family.</text>
</comment>
<evidence type="ECO:0000313" key="13">
    <source>
        <dbReference type="EMBL" id="OOQ57910.1"/>
    </source>
</evidence>
<dbReference type="Gene3D" id="2.60.40.1120">
    <property type="entry name" value="Carboxypeptidase-like, regulatory domain"/>
    <property type="match status" value="1"/>
</dbReference>
<keyword evidence="4" id="KW-0406">Ion transport</keyword>
<accession>A0A1S9PAB0</accession>
<evidence type="ECO:0000256" key="5">
    <source>
        <dbReference type="ARBA" id="ARBA00022692"/>
    </source>
</evidence>
<dbReference type="GO" id="GO:0009279">
    <property type="term" value="C:cell outer membrane"/>
    <property type="evidence" value="ECO:0007669"/>
    <property type="project" value="UniProtKB-SubCell"/>
</dbReference>
<dbReference type="SMART" id="SM00965">
    <property type="entry name" value="STN"/>
    <property type="match status" value="1"/>
</dbReference>